<evidence type="ECO:0000256" key="6">
    <source>
        <dbReference type="SAM" id="Phobius"/>
    </source>
</evidence>
<feature type="region of interest" description="Disordered" evidence="5">
    <location>
        <begin position="234"/>
        <end position="253"/>
    </location>
</feature>
<accession>A0A8K0CDJ9</accession>
<keyword evidence="6" id="KW-0472">Membrane</keyword>
<feature type="compositionally biased region" description="Basic and acidic residues" evidence="5">
    <location>
        <begin position="234"/>
        <end position="247"/>
    </location>
</feature>
<evidence type="ECO:0000256" key="5">
    <source>
        <dbReference type="SAM" id="MobiDB-lite"/>
    </source>
</evidence>
<dbReference type="InterPro" id="IPR057260">
    <property type="entry name" value="Ribosomal_L19e_C"/>
</dbReference>
<keyword evidence="2 4" id="KW-0689">Ribosomal protein</keyword>
<evidence type="ECO:0000313" key="9">
    <source>
        <dbReference type="Proteomes" id="UP000801492"/>
    </source>
</evidence>
<dbReference type="SUPFAM" id="SSF48140">
    <property type="entry name" value="Ribosomal protein L19 (L19e)"/>
    <property type="match status" value="1"/>
</dbReference>
<dbReference type="FunFam" id="1.10.1650.10:FF:000001">
    <property type="entry name" value="Ribosomal protein L19"/>
    <property type="match status" value="1"/>
</dbReference>
<dbReference type="GO" id="GO:0003735">
    <property type="term" value="F:structural constituent of ribosome"/>
    <property type="evidence" value="ECO:0007669"/>
    <property type="project" value="InterPro"/>
</dbReference>
<evidence type="ECO:0000313" key="8">
    <source>
        <dbReference type="EMBL" id="KAF2883322.1"/>
    </source>
</evidence>
<dbReference type="PANTHER" id="PTHR10722">
    <property type="entry name" value="60S RIBOSOMAL PROTEIN L19"/>
    <property type="match status" value="1"/>
</dbReference>
<dbReference type="InterPro" id="IPR039547">
    <property type="entry name" value="Ribosomal_eL19"/>
</dbReference>
<dbReference type="GO" id="GO:0022625">
    <property type="term" value="C:cytosolic large ribosomal subunit"/>
    <property type="evidence" value="ECO:0007669"/>
    <property type="project" value="InterPro"/>
</dbReference>
<dbReference type="InterPro" id="IPR000196">
    <property type="entry name" value="Ribosomal_eL19_dom"/>
</dbReference>
<dbReference type="FunFam" id="1.10.1200.240:FF:000001">
    <property type="entry name" value="Ribosomal protein L19"/>
    <property type="match status" value="1"/>
</dbReference>
<dbReference type="Gene3D" id="1.10.1200.240">
    <property type="match status" value="1"/>
</dbReference>
<gene>
    <name evidence="8" type="ORF">ILUMI_22824</name>
</gene>
<organism evidence="8 9">
    <name type="scientific">Ignelater luminosus</name>
    <name type="common">Cucubano</name>
    <name type="synonym">Pyrophorus luminosus</name>
    <dbReference type="NCBI Taxonomy" id="2038154"/>
    <lineage>
        <taxon>Eukaryota</taxon>
        <taxon>Metazoa</taxon>
        <taxon>Ecdysozoa</taxon>
        <taxon>Arthropoda</taxon>
        <taxon>Hexapoda</taxon>
        <taxon>Insecta</taxon>
        <taxon>Pterygota</taxon>
        <taxon>Neoptera</taxon>
        <taxon>Endopterygota</taxon>
        <taxon>Coleoptera</taxon>
        <taxon>Polyphaga</taxon>
        <taxon>Elateriformia</taxon>
        <taxon>Elateroidea</taxon>
        <taxon>Elateridae</taxon>
        <taxon>Agrypninae</taxon>
        <taxon>Pyrophorini</taxon>
        <taxon>Ignelater</taxon>
    </lineage>
</organism>
<dbReference type="InterPro" id="IPR015972">
    <property type="entry name" value="Ribosomal_eL19_dom1"/>
</dbReference>
<dbReference type="InterPro" id="IPR057259">
    <property type="entry name" value="Ribosomal_L19e"/>
</dbReference>
<keyword evidence="3 4" id="KW-0687">Ribonucleoprotein</keyword>
<dbReference type="GO" id="GO:0006412">
    <property type="term" value="P:translation"/>
    <property type="evidence" value="ECO:0007669"/>
    <property type="project" value="InterPro"/>
</dbReference>
<dbReference type="AlphaFoldDB" id="A0A8K0CDJ9"/>
<dbReference type="Pfam" id="PF01280">
    <property type="entry name" value="Ribosomal_L19e"/>
    <property type="match status" value="1"/>
</dbReference>
<comment type="similarity">
    <text evidence="1 4">Belongs to the eukaryotic ribosomal protein eL19 family.</text>
</comment>
<sequence>MLKSDWSVIRIYVAPIVSGVLYYVCCYKKLKYCATFLIVLYIMSNLRLQKRLAAAVKGCGKRKIWLDPNEIADIANANSRQNIRNLIRNGIIICKPVITHSKYRVRRNKIANLKGRHCGFGKRKGTAEARTPKKILWKNRMQVLRRLLKKYRDSKKIDKHMHNKLYWQVKGNMFKNKRVLMEHIFKKKAEIARAKMLADQADVYRRKAKQIRKRREERVAQKKAEALKLCDEEAAKEDGKEKENVKEKGHKYK</sequence>
<feature type="transmembrane region" description="Helical" evidence="6">
    <location>
        <begin position="6"/>
        <end position="25"/>
    </location>
</feature>
<dbReference type="InterPro" id="IPR023638">
    <property type="entry name" value="Ribosomal_eL19_CS"/>
</dbReference>
<dbReference type="InterPro" id="IPR033935">
    <property type="entry name" value="Ribosomal_eL19_euk"/>
</dbReference>
<keyword evidence="6" id="KW-0812">Transmembrane</keyword>
<evidence type="ECO:0000259" key="7">
    <source>
        <dbReference type="SMART" id="SM01416"/>
    </source>
</evidence>
<proteinExistence type="inferred from homology"/>
<evidence type="ECO:0000256" key="4">
    <source>
        <dbReference type="RuleBase" id="RU000574"/>
    </source>
</evidence>
<dbReference type="PROSITE" id="PS00526">
    <property type="entry name" value="RIBOSOMAL_L19E"/>
    <property type="match status" value="1"/>
</dbReference>
<dbReference type="CDD" id="cd01417">
    <property type="entry name" value="Ribosomal_L19e_E"/>
    <property type="match status" value="1"/>
</dbReference>
<dbReference type="NCBIfam" id="NF006343">
    <property type="entry name" value="PRK08570.1"/>
    <property type="match status" value="1"/>
</dbReference>
<feature type="domain" description="Large ribosomal subunit protein eL19" evidence="7">
    <location>
        <begin position="45"/>
        <end position="188"/>
    </location>
</feature>
<dbReference type="EMBL" id="VTPC01090436">
    <property type="protein sequence ID" value="KAF2883322.1"/>
    <property type="molecule type" value="Genomic_DNA"/>
</dbReference>
<protein>
    <recommendedName>
        <fullName evidence="4">Ribosomal protein L19</fullName>
    </recommendedName>
</protein>
<keyword evidence="6" id="KW-1133">Transmembrane helix</keyword>
<dbReference type="SMART" id="SM01416">
    <property type="entry name" value="Ribosomal_L19e"/>
    <property type="match status" value="1"/>
</dbReference>
<dbReference type="GO" id="GO:0003723">
    <property type="term" value="F:RNA binding"/>
    <property type="evidence" value="ECO:0007669"/>
    <property type="project" value="InterPro"/>
</dbReference>
<keyword evidence="9" id="KW-1185">Reference proteome</keyword>
<dbReference type="OrthoDB" id="5407653at2759"/>
<dbReference type="Gene3D" id="1.10.1650.10">
    <property type="match status" value="1"/>
</dbReference>
<dbReference type="Proteomes" id="UP000801492">
    <property type="component" value="Unassembled WGS sequence"/>
</dbReference>
<dbReference type="Pfam" id="PF25476">
    <property type="entry name" value="Ribosomal_L19e_C"/>
    <property type="match status" value="1"/>
</dbReference>
<evidence type="ECO:0000256" key="1">
    <source>
        <dbReference type="ARBA" id="ARBA00011082"/>
    </source>
</evidence>
<reference evidence="8" key="1">
    <citation type="submission" date="2019-08" db="EMBL/GenBank/DDBJ databases">
        <title>The genome of the North American firefly Photinus pyralis.</title>
        <authorList>
            <consortium name="Photinus pyralis genome working group"/>
            <person name="Fallon T.R."/>
            <person name="Sander Lower S.E."/>
            <person name="Weng J.-K."/>
        </authorList>
    </citation>
    <scope>NUCLEOTIDE SEQUENCE</scope>
    <source>
        <strain evidence="8">TRF0915ILg1</strain>
        <tissue evidence="8">Whole body</tissue>
    </source>
</reference>
<dbReference type="InterPro" id="IPR035970">
    <property type="entry name" value="60S_ribosomal_eL19_sf"/>
</dbReference>
<comment type="caution">
    <text evidence="8">The sequence shown here is derived from an EMBL/GenBank/DDBJ whole genome shotgun (WGS) entry which is preliminary data.</text>
</comment>
<name>A0A8K0CDJ9_IGNLU</name>
<evidence type="ECO:0000256" key="3">
    <source>
        <dbReference type="ARBA" id="ARBA00023274"/>
    </source>
</evidence>
<evidence type="ECO:0000256" key="2">
    <source>
        <dbReference type="ARBA" id="ARBA00022980"/>
    </source>
</evidence>